<keyword evidence="3" id="KW-1005">Bacterial flagellum biogenesis</keyword>
<dbReference type="Proteomes" id="UP000182598">
    <property type="component" value="Unassembled WGS sequence"/>
</dbReference>
<evidence type="ECO:0000256" key="2">
    <source>
        <dbReference type="ARBA" id="ARBA00022490"/>
    </source>
</evidence>
<proteinExistence type="predicted"/>
<keyword evidence="7" id="KW-1185">Reference proteome</keyword>
<evidence type="ECO:0000256" key="4">
    <source>
        <dbReference type="ARBA" id="ARBA00023186"/>
    </source>
</evidence>
<organism evidence="6 7">
    <name type="scientific">Pseudidiomarina woesei</name>
    <dbReference type="NCBI Taxonomy" id="1381080"/>
    <lineage>
        <taxon>Bacteria</taxon>
        <taxon>Pseudomonadati</taxon>
        <taxon>Pseudomonadota</taxon>
        <taxon>Gammaproteobacteria</taxon>
        <taxon>Alteromonadales</taxon>
        <taxon>Idiomarinaceae</taxon>
        <taxon>Pseudidiomarina</taxon>
    </lineage>
</organism>
<evidence type="ECO:0000313" key="7">
    <source>
        <dbReference type="Proteomes" id="UP000182598"/>
    </source>
</evidence>
<dbReference type="GO" id="GO:0044781">
    <property type="term" value="P:bacterial-type flagellum organization"/>
    <property type="evidence" value="ECO:0007669"/>
    <property type="project" value="UniProtKB-KW"/>
</dbReference>
<evidence type="ECO:0000256" key="3">
    <source>
        <dbReference type="ARBA" id="ARBA00022795"/>
    </source>
</evidence>
<reference evidence="7" key="1">
    <citation type="submission" date="2015-08" db="EMBL/GenBank/DDBJ databases">
        <authorList>
            <person name="Varghese N."/>
        </authorList>
    </citation>
    <scope>NUCLEOTIDE SEQUENCE [LARGE SCALE GENOMIC DNA]</scope>
    <source>
        <strain evidence="7">DSM 27808</strain>
    </source>
</reference>
<keyword evidence="4" id="KW-0143">Chaperone</keyword>
<keyword evidence="2" id="KW-0963">Cytoplasm</keyword>
<dbReference type="Gene3D" id="1.20.58.380">
    <property type="entry name" value="Flagellar protein flit"/>
    <property type="match status" value="1"/>
</dbReference>
<dbReference type="Pfam" id="PF05400">
    <property type="entry name" value="FliT"/>
    <property type="match status" value="1"/>
</dbReference>
<dbReference type="EMBL" id="CYHB01000005">
    <property type="protein sequence ID" value="CUA87611.1"/>
    <property type="molecule type" value="Genomic_DNA"/>
</dbReference>
<protein>
    <recommendedName>
        <fullName evidence="5">Flagellar protein FliT</fullName>
    </recommendedName>
</protein>
<gene>
    <name evidence="6" type="ORF">Ga0061064_1857</name>
</gene>
<evidence type="ECO:0000256" key="1">
    <source>
        <dbReference type="ARBA" id="ARBA00004514"/>
    </source>
</evidence>
<evidence type="ECO:0000256" key="5">
    <source>
        <dbReference type="ARBA" id="ARBA00093797"/>
    </source>
</evidence>
<keyword evidence="6" id="KW-0966">Cell projection</keyword>
<sequence>MAAQPQLKSDYLMSPTEVIMSYQTLLEHSNKMLASVRNEDWEALIETEVEYVREVERLSHAEAGVELSEDQQLSKLQLLSTIMDQDREIRERLVARRTMLEQTLLSMQKKQKLEHSYRN</sequence>
<dbReference type="OrthoDB" id="6238322at2"/>
<dbReference type="RefSeq" id="WP_055439501.1">
    <property type="nucleotide sequence ID" value="NZ_CYHB01000005.1"/>
</dbReference>
<name>A0A0K6H9Q0_9GAMM</name>
<evidence type="ECO:0000313" key="6">
    <source>
        <dbReference type="EMBL" id="CUA87611.1"/>
    </source>
</evidence>
<keyword evidence="6" id="KW-0969">Cilium</keyword>
<dbReference type="AlphaFoldDB" id="A0A0K6H9Q0"/>
<keyword evidence="6" id="KW-0282">Flagellum</keyword>
<accession>A0A0K6H9Q0</accession>
<dbReference type="InterPro" id="IPR008622">
    <property type="entry name" value="FliT"/>
</dbReference>
<comment type="subcellular location">
    <subcellularLocation>
        <location evidence="1">Cytoplasm</location>
        <location evidence="1">Cytosol</location>
    </subcellularLocation>
</comment>